<feature type="domain" description="DAHP synthase ferredoxin-like" evidence="3">
    <location>
        <begin position="1"/>
        <end position="70"/>
    </location>
</feature>
<reference evidence="4 5" key="1">
    <citation type="journal article" date="2014" name="PLoS ONE">
        <title>The first complete genome sequence of the class fimbriimonadia in the phylum armatimonadetes.</title>
        <authorList>
            <person name="Hu Z.Y."/>
            <person name="Wang Y.Z."/>
            <person name="Im W.T."/>
            <person name="Wang S.Y."/>
            <person name="Zhao G.P."/>
            <person name="Zheng H.J."/>
            <person name="Quan Z.X."/>
        </authorList>
    </citation>
    <scope>NUCLEOTIDE SEQUENCE [LARGE SCALE GENOMIC DNA]</scope>
    <source>
        <strain evidence="4">Gsoil 348</strain>
    </source>
</reference>
<dbReference type="GO" id="GO:0016740">
    <property type="term" value="F:transferase activity"/>
    <property type="evidence" value="ECO:0007669"/>
    <property type="project" value="UniProtKB-KW"/>
</dbReference>
<gene>
    <name evidence="4" type="ORF">OP10G_0116</name>
</gene>
<protein>
    <submittedName>
        <fullName evidence="4">Phospho-2-dehydro-3-deoxyheptonate aldolase</fullName>
    </submittedName>
</protein>
<dbReference type="KEGG" id="fgi:OP10G_0116"/>
<dbReference type="Gene3D" id="3.30.70.1140">
    <property type="entry name" value="Phospho-2-dehydro-3-deoxyheptonate aldolase, domain 1"/>
    <property type="match status" value="1"/>
</dbReference>
<keyword evidence="1" id="KW-0808">Transferase</keyword>
<evidence type="ECO:0000313" key="5">
    <source>
        <dbReference type="Proteomes" id="UP000027982"/>
    </source>
</evidence>
<dbReference type="STRING" id="661478.OP10G_0116"/>
<dbReference type="Pfam" id="PF18152">
    <property type="entry name" value="DAHP_snth_FXD"/>
    <property type="match status" value="1"/>
</dbReference>
<dbReference type="InterPro" id="IPR006268">
    <property type="entry name" value="DAHP_syn_2"/>
</dbReference>
<dbReference type="eggNOG" id="COG2876">
    <property type="taxonomic scope" value="Bacteria"/>
</dbReference>
<accession>A0A068NPH7</accession>
<evidence type="ECO:0000313" key="4">
    <source>
        <dbReference type="EMBL" id="AIE83484.1"/>
    </source>
</evidence>
<dbReference type="InterPro" id="IPR052899">
    <property type="entry name" value="Class-I_DAHP_synthase"/>
</dbReference>
<dbReference type="InterPro" id="IPR006218">
    <property type="entry name" value="DAHP1/KDSA"/>
</dbReference>
<dbReference type="OrthoDB" id="9780456at2"/>
<dbReference type="AlphaFoldDB" id="A0A068NPH7"/>
<dbReference type="RefSeq" id="WP_025227840.1">
    <property type="nucleotide sequence ID" value="NZ_CP007139.1"/>
</dbReference>
<dbReference type="GO" id="GO:0016832">
    <property type="term" value="F:aldehyde-lyase activity"/>
    <property type="evidence" value="ECO:0007669"/>
    <property type="project" value="InterPro"/>
</dbReference>
<dbReference type="SUPFAM" id="SSF51569">
    <property type="entry name" value="Aldolase"/>
    <property type="match status" value="1"/>
</dbReference>
<dbReference type="InterPro" id="IPR013785">
    <property type="entry name" value="Aldolase_TIM"/>
</dbReference>
<dbReference type="PANTHER" id="PTHR43018">
    <property type="entry name" value="PHOSPHO-2-DEHYDRO-3-DEOXYHEPTONATE ALDOLASE"/>
    <property type="match status" value="1"/>
</dbReference>
<keyword evidence="5" id="KW-1185">Reference proteome</keyword>
<organism evidence="4 5">
    <name type="scientific">Fimbriimonas ginsengisoli Gsoil 348</name>
    <dbReference type="NCBI Taxonomy" id="661478"/>
    <lineage>
        <taxon>Bacteria</taxon>
        <taxon>Bacillati</taxon>
        <taxon>Armatimonadota</taxon>
        <taxon>Fimbriimonadia</taxon>
        <taxon>Fimbriimonadales</taxon>
        <taxon>Fimbriimonadaceae</taxon>
        <taxon>Fimbriimonas</taxon>
    </lineage>
</organism>
<evidence type="ECO:0000259" key="3">
    <source>
        <dbReference type="Pfam" id="PF18152"/>
    </source>
</evidence>
<dbReference type="Pfam" id="PF00793">
    <property type="entry name" value="DAHP_synth_1"/>
    <property type="match status" value="1"/>
</dbReference>
<name>A0A068NPH7_FIMGI</name>
<dbReference type="NCBIfam" id="NF009239">
    <property type="entry name" value="PRK12595.1"/>
    <property type="match status" value="1"/>
</dbReference>
<dbReference type="NCBIfam" id="NF006421">
    <property type="entry name" value="PRK08673.1"/>
    <property type="match status" value="1"/>
</dbReference>
<proteinExistence type="predicted"/>
<sequence length="353" mass="38208">MIVVLKGGSTAEQVREISERLVEFGYQVNPIFGVEKTVIGAVGGSEHTKVDFIDQLKAYDSVEDVVLITKPYKFVAKEYNKGEKSRIDLGGGVIIGGDEVVMMAGPCTVESEEGLFKTAERVAAAGAKILRGGAYKPCTSPYSYQGMGTDGLKLLRAAADKYGLKVVTEVMHVRKVEEVAEYADILQIGTRNMQNYDLLTEVGRCRTAVMLKRGMTAKLEEWLLAAEYIAAGGNERIMLCERGIRTFEPYTRNTLDLSAIPALNSLSHLPVIVDPSQGTGRRELVAPMSKAAVAVGADGLIIEVHPNPDHAIKDGAQSITIETFEKLMPELGAIANAIGRNLVENIRRLPALG</sequence>
<dbReference type="PANTHER" id="PTHR43018:SF1">
    <property type="entry name" value="PROTEIN AROA(G)"/>
    <property type="match status" value="1"/>
</dbReference>
<dbReference type="Proteomes" id="UP000027982">
    <property type="component" value="Chromosome"/>
</dbReference>
<dbReference type="InterPro" id="IPR041071">
    <property type="entry name" value="DAHP_snth_FXD"/>
</dbReference>
<evidence type="ECO:0000256" key="1">
    <source>
        <dbReference type="ARBA" id="ARBA00022679"/>
    </source>
</evidence>
<dbReference type="GO" id="GO:0009073">
    <property type="term" value="P:aromatic amino acid family biosynthetic process"/>
    <property type="evidence" value="ECO:0007669"/>
    <property type="project" value="InterPro"/>
</dbReference>
<feature type="domain" description="DAHP synthetase I/KDSA" evidence="2">
    <location>
        <begin position="89"/>
        <end position="332"/>
    </location>
</feature>
<dbReference type="EMBL" id="CP007139">
    <property type="protein sequence ID" value="AIE83484.1"/>
    <property type="molecule type" value="Genomic_DNA"/>
</dbReference>
<dbReference type="NCBIfam" id="TIGR01361">
    <property type="entry name" value="DAHP_synth_Bsub"/>
    <property type="match status" value="1"/>
</dbReference>
<dbReference type="HOGENOM" id="CLU_062599_0_0_0"/>
<evidence type="ECO:0000259" key="2">
    <source>
        <dbReference type="Pfam" id="PF00793"/>
    </source>
</evidence>
<dbReference type="Gene3D" id="3.20.20.70">
    <property type="entry name" value="Aldolase class I"/>
    <property type="match status" value="1"/>
</dbReference>